<proteinExistence type="inferred from homology"/>
<keyword evidence="3" id="KW-1185">Reference proteome</keyword>
<reference evidence="2 3" key="1">
    <citation type="submission" date="2020-02" db="EMBL/GenBank/DDBJ databases">
        <title>Draft genome sequence of two Spirosoma agri KCTC 52727 and Spirosoma terrae KCTC 52035.</title>
        <authorList>
            <person name="Rojas J."/>
            <person name="Ambika Manirajan B."/>
            <person name="Suarez C."/>
            <person name="Ratering S."/>
            <person name="Schnell S."/>
        </authorList>
    </citation>
    <scope>NUCLEOTIDE SEQUENCE [LARGE SCALE GENOMIC DNA]</scope>
    <source>
        <strain evidence="2 3">KCTC 52035</strain>
    </source>
</reference>
<accession>A0A6L9KYI2</accession>
<dbReference type="GO" id="GO:0019239">
    <property type="term" value="F:deaminase activity"/>
    <property type="evidence" value="ECO:0007669"/>
    <property type="project" value="TreeGrafter"/>
</dbReference>
<organism evidence="2 3">
    <name type="scientific">Spirosoma terrae</name>
    <dbReference type="NCBI Taxonomy" id="1968276"/>
    <lineage>
        <taxon>Bacteria</taxon>
        <taxon>Pseudomonadati</taxon>
        <taxon>Bacteroidota</taxon>
        <taxon>Cytophagia</taxon>
        <taxon>Cytophagales</taxon>
        <taxon>Cytophagaceae</taxon>
        <taxon>Spirosoma</taxon>
    </lineage>
</organism>
<name>A0A6L9KYI2_9BACT</name>
<dbReference type="InterPro" id="IPR035959">
    <property type="entry name" value="RutC-like_sf"/>
</dbReference>
<dbReference type="RefSeq" id="WP_163941013.1">
    <property type="nucleotide sequence ID" value="NZ_JAAFZH010000001.1"/>
</dbReference>
<dbReference type="PANTHER" id="PTHR11803">
    <property type="entry name" value="2-IMINOBUTANOATE/2-IMINOPROPANOATE DEAMINASE RIDA"/>
    <property type="match status" value="1"/>
</dbReference>
<dbReference type="EMBL" id="JAAFZH010000001">
    <property type="protein sequence ID" value="NDU93285.1"/>
    <property type="molecule type" value="Genomic_DNA"/>
</dbReference>
<dbReference type="InterPro" id="IPR006175">
    <property type="entry name" value="YjgF/YER057c/UK114"/>
</dbReference>
<dbReference type="Proteomes" id="UP000474175">
    <property type="component" value="Unassembled WGS sequence"/>
</dbReference>
<dbReference type="SUPFAM" id="SSF55298">
    <property type="entry name" value="YjgF-like"/>
    <property type="match status" value="1"/>
</dbReference>
<dbReference type="InterPro" id="IPR006056">
    <property type="entry name" value="RidA"/>
</dbReference>
<evidence type="ECO:0000256" key="1">
    <source>
        <dbReference type="ARBA" id="ARBA00010552"/>
    </source>
</evidence>
<gene>
    <name evidence="2" type="ORF">GK108_00210</name>
</gene>
<sequence>MNFIETSEAPAPGGHYSQAVEHNGLIFISGILPITPAGEKLTDATFSEQTEQVLKNLDAILAAAGSERSNVLKVTVFITDMSAWGSVNQVYAQFFGDHKPARSVVPVLPLHYGLKIELEAVATR</sequence>
<dbReference type="Gene3D" id="3.30.1330.40">
    <property type="entry name" value="RutC-like"/>
    <property type="match status" value="1"/>
</dbReference>
<evidence type="ECO:0000313" key="2">
    <source>
        <dbReference type="EMBL" id="NDU93285.1"/>
    </source>
</evidence>
<dbReference type="CDD" id="cd00448">
    <property type="entry name" value="YjgF_YER057c_UK114_family"/>
    <property type="match status" value="1"/>
</dbReference>
<evidence type="ECO:0000313" key="3">
    <source>
        <dbReference type="Proteomes" id="UP000474175"/>
    </source>
</evidence>
<dbReference type="NCBIfam" id="TIGR00004">
    <property type="entry name" value="Rid family detoxifying hydrolase"/>
    <property type="match status" value="1"/>
</dbReference>
<protein>
    <submittedName>
        <fullName evidence="2">RidA family protein</fullName>
    </submittedName>
</protein>
<comment type="caution">
    <text evidence="2">The sequence shown here is derived from an EMBL/GenBank/DDBJ whole genome shotgun (WGS) entry which is preliminary data.</text>
</comment>
<dbReference type="FunFam" id="3.30.1330.40:FF:000001">
    <property type="entry name" value="L-PSP family endoribonuclease"/>
    <property type="match status" value="1"/>
</dbReference>
<dbReference type="AlphaFoldDB" id="A0A6L9KYI2"/>
<dbReference type="GO" id="GO:0005829">
    <property type="term" value="C:cytosol"/>
    <property type="evidence" value="ECO:0007669"/>
    <property type="project" value="TreeGrafter"/>
</dbReference>
<dbReference type="Pfam" id="PF01042">
    <property type="entry name" value="Ribonuc_L-PSP"/>
    <property type="match status" value="1"/>
</dbReference>
<comment type="similarity">
    <text evidence="1">Belongs to the RutC family.</text>
</comment>
<dbReference type="PANTHER" id="PTHR11803:SF58">
    <property type="entry name" value="PROTEIN HMF1-RELATED"/>
    <property type="match status" value="1"/>
</dbReference>